<evidence type="ECO:0000313" key="5">
    <source>
        <dbReference type="EMBL" id="CAB5220564.1"/>
    </source>
</evidence>
<evidence type="ECO:0008006" key="6">
    <source>
        <dbReference type="Google" id="ProtNLM"/>
    </source>
</evidence>
<evidence type="ECO:0000313" key="2">
    <source>
        <dbReference type="EMBL" id="CAB4176452.1"/>
    </source>
</evidence>
<name>A0A6J5PZA1_9CAUD</name>
<evidence type="ECO:0000313" key="1">
    <source>
        <dbReference type="EMBL" id="CAB4145717.1"/>
    </source>
</evidence>
<organism evidence="2">
    <name type="scientific">uncultured Caudovirales phage</name>
    <dbReference type="NCBI Taxonomy" id="2100421"/>
    <lineage>
        <taxon>Viruses</taxon>
        <taxon>Duplodnaviria</taxon>
        <taxon>Heunggongvirae</taxon>
        <taxon>Uroviricota</taxon>
        <taxon>Caudoviricetes</taxon>
        <taxon>Peduoviridae</taxon>
        <taxon>Maltschvirus</taxon>
        <taxon>Maltschvirus maltsch</taxon>
    </lineage>
</organism>
<proteinExistence type="predicted"/>
<accession>A0A6J5PZA1</accession>
<sequence>MPQPYSSQVHVDSILTNMSIAYMNDASNFVASSVFPTVSVNKQSDKYFTYTQADFYRDQAQTRADGTESAGSGYSLSTATYSSNVWALHKDIGDQVRANSDAPLDPDMDATKFLAHQMMIRQERDWASEFFTTGVWGTDVTPSTLWDAGGDPIANIQTGVNTILSNTGYLANTLVLSYAAYKTLRSHSTIVDRYKYTSADSITPELIGKVVDVPRVLVMKGVYNSAGEGASASYAQIGDKDALLCYVAPSAGLMTASAGYNFVWNGVGGGLGTSVAVSRFRMDHLRADRLEIESAWDFKAVGTPLGYFFSNPVSA</sequence>
<dbReference type="EMBL" id="LR796931">
    <property type="protein sequence ID" value="CAB4176452.1"/>
    <property type="molecule type" value="Genomic_DNA"/>
</dbReference>
<dbReference type="InterPro" id="IPR053738">
    <property type="entry name" value="Lambda_capsid_assembly"/>
</dbReference>
<gene>
    <name evidence="3" type="ORF">UFOVP1219_69</name>
    <name evidence="4" type="ORF">UFOVP1671_44</name>
    <name evidence="5" type="ORF">UFOVP358_63</name>
    <name evidence="1" type="ORF">UFOVP476_41</name>
    <name evidence="2" type="ORF">UFOVP986_34</name>
</gene>
<protein>
    <recommendedName>
        <fullName evidence="6">Major capsid protein GpE</fullName>
    </recommendedName>
</protein>
<dbReference type="EMBL" id="LR798290">
    <property type="protein sequence ID" value="CAB5220564.1"/>
    <property type="molecule type" value="Genomic_DNA"/>
</dbReference>
<evidence type="ECO:0000313" key="4">
    <source>
        <dbReference type="EMBL" id="CAB4223325.1"/>
    </source>
</evidence>
<dbReference type="EMBL" id="LR797535">
    <property type="protein sequence ID" value="CAB4223325.1"/>
    <property type="molecule type" value="Genomic_DNA"/>
</dbReference>
<dbReference type="Gene3D" id="3.90.1690.10">
    <property type="entry name" value="phage-related protein like domain"/>
    <property type="match status" value="1"/>
</dbReference>
<reference evidence="2" key="1">
    <citation type="submission" date="2020-05" db="EMBL/GenBank/DDBJ databases">
        <authorList>
            <person name="Chiriac C."/>
            <person name="Salcher M."/>
            <person name="Ghai R."/>
            <person name="Kavagutti S V."/>
        </authorList>
    </citation>
    <scope>NUCLEOTIDE SEQUENCE</scope>
</reference>
<evidence type="ECO:0000313" key="3">
    <source>
        <dbReference type="EMBL" id="CAB4191582.1"/>
    </source>
</evidence>
<dbReference type="EMBL" id="LR797169">
    <property type="protein sequence ID" value="CAB4191582.1"/>
    <property type="molecule type" value="Genomic_DNA"/>
</dbReference>
<dbReference type="EMBL" id="LR796453">
    <property type="protein sequence ID" value="CAB4145717.1"/>
    <property type="molecule type" value="Genomic_DNA"/>
</dbReference>